<keyword evidence="2 9" id="KW-0813">Transport</keyword>
<evidence type="ECO:0000259" key="11">
    <source>
        <dbReference type="PROSITE" id="PS51495"/>
    </source>
</evidence>
<feature type="region of interest" description="Disordered" evidence="10">
    <location>
        <begin position="267"/>
        <end position="291"/>
    </location>
</feature>
<keyword evidence="5" id="KW-0863">Zinc-finger</keyword>
<dbReference type="InterPro" id="IPR001876">
    <property type="entry name" value="Znf_RanBP2"/>
</dbReference>
<evidence type="ECO:0000256" key="2">
    <source>
        <dbReference type="ARBA" id="ARBA00022448"/>
    </source>
</evidence>
<keyword evidence="3" id="KW-0479">Metal-binding</keyword>
<evidence type="ECO:0000256" key="5">
    <source>
        <dbReference type="ARBA" id="ARBA00022771"/>
    </source>
</evidence>
<reference evidence="12 13" key="1">
    <citation type="submission" date="2015-09" db="EMBL/GenBank/DDBJ databases">
        <title>Host preference determinants of Valsa canker pathogens revealed by comparative genomics.</title>
        <authorList>
            <person name="Yin Z."/>
            <person name="Huang L."/>
        </authorList>
    </citation>
    <scope>NUCLEOTIDE SEQUENCE [LARGE SCALE GENOMIC DNA]</scope>
    <source>
        <strain evidence="12 13">03-1</strain>
    </source>
</reference>
<feature type="region of interest" description="Disordered" evidence="10">
    <location>
        <begin position="201"/>
        <end position="221"/>
    </location>
</feature>
<dbReference type="EMBL" id="LKEA01000012">
    <property type="protein sequence ID" value="ROW05763.1"/>
    <property type="molecule type" value="Genomic_DNA"/>
</dbReference>
<dbReference type="PROSITE" id="PS51495">
    <property type="entry name" value="GLUE"/>
    <property type="match status" value="1"/>
</dbReference>
<dbReference type="Gene3D" id="1.10.10.10">
    <property type="entry name" value="Winged helix-like DNA-binding domain superfamily/Winged helix DNA-binding domain"/>
    <property type="match status" value="2"/>
</dbReference>
<feature type="region of interest" description="Disordered" evidence="10">
    <location>
        <begin position="129"/>
        <end position="169"/>
    </location>
</feature>
<dbReference type="Proteomes" id="UP000283895">
    <property type="component" value="Unassembled WGS sequence"/>
</dbReference>
<dbReference type="FunFam" id="1.10.10.10:FF:000527">
    <property type="entry name" value="Vacuolar protein sorting protein (Vps36), putative"/>
    <property type="match status" value="1"/>
</dbReference>
<dbReference type="Gene3D" id="6.10.140.260">
    <property type="match status" value="1"/>
</dbReference>
<dbReference type="Gene3D" id="2.30.30.380">
    <property type="entry name" value="Zn-finger domain of Sec23/24"/>
    <property type="match status" value="2"/>
</dbReference>
<dbReference type="InterPro" id="IPR037855">
    <property type="entry name" value="Vps36"/>
</dbReference>
<keyword evidence="13" id="KW-1185">Reference proteome</keyword>
<feature type="compositionally biased region" description="Polar residues" evidence="10">
    <location>
        <begin position="46"/>
        <end position="59"/>
    </location>
</feature>
<keyword evidence="7 9" id="KW-0653">Protein transport</keyword>
<dbReference type="GO" id="GO:0008270">
    <property type="term" value="F:zinc ion binding"/>
    <property type="evidence" value="ECO:0007669"/>
    <property type="project" value="UniProtKB-KW"/>
</dbReference>
<accession>A0A423WQQ9</accession>
<evidence type="ECO:0000256" key="9">
    <source>
        <dbReference type="RuleBase" id="RU367095"/>
    </source>
</evidence>
<dbReference type="STRING" id="356882.A0A423WQQ9"/>
<evidence type="ECO:0000256" key="6">
    <source>
        <dbReference type="ARBA" id="ARBA00022833"/>
    </source>
</evidence>
<protein>
    <recommendedName>
        <fullName evidence="9">Vacuolar protein-sorting-associated protein 36</fullName>
    </recommendedName>
    <alternativeName>
        <fullName evidence="9">ESCRT-II complex subunit VPS36</fullName>
    </alternativeName>
</protein>
<dbReference type="OrthoDB" id="271448at2759"/>
<sequence>MPCQPAKTLRIQAGFLKSSAKVTLIPKPTKRSSLQARSPATGAASPRTNNNSSPASRTDSPLRPAPVDASLASAATWVCTICSFSNPVPSNFDPATANAHTPLPPCLACGIKPALTHVLKAAINNATSRQTVPSPLPMRPRGLSGSAGLVGGGESPAQRSSPPKTSDPDASFQCPRCTFLNHPSLLSCEMCGGPLISHDVPPELSQPVQPAQTQDRTDSPGPILSYGALPGMGNQESVKISFRGGGDKILYERLKGAITQRKWLLQGAPPVPNQNPLAATSQDGTSTREHARKKTVGIAGLEQRGLEVRKNNELVIGTAFEDLEALMASAREIVALAESFSRQTANGGAGSSEANALLAESASQLGLVTTKDIVGGGSGSGSNESLYLSELARNLAEFLTDDARGVLRRAGGIISLVDLWAMFNRARGGVELVSPMDFEKAARLWGELRLPVRLRTFRKSGVMVVQGQDRTDEATVKTILAWMRDLHDVPPERVGGRDVTWDWREFGRGVTAREAAERFGWSIGVAEEELEMAEERGVLCREEGIEGLKFWENYIDTGEGRLRKRTEAQEAQAKIYKALRESDLRPPLPQGRQAGGQGPRAVVQVQAEQVDGGGGDLHDGRGGELHHGLAADLAPHLVAHHLADARAHDHGQVEAGKDGHAVAQGEEDVARGGHGADGLAHGAEEPRVNLVLVDAQPDVGGGRGGELGGARGDERRGLVLDRGRGGVEGVGGQTMKIRATGLENNMGVLDGDAEVGSA</sequence>
<dbReference type="InterPro" id="IPR040608">
    <property type="entry name" value="Snf8/Vps36"/>
</dbReference>
<comment type="subunit">
    <text evidence="9">Component of the endosomal sorting complex required for transport II (ESCRT-II).</text>
</comment>
<dbReference type="FunFam" id="1.10.10.10:FF:000165">
    <property type="entry name" value="Vacuolar protein sorting protein (Vps36)"/>
    <property type="match status" value="1"/>
</dbReference>
<dbReference type="SMART" id="SM00547">
    <property type="entry name" value="ZnF_RBZ"/>
    <property type="match status" value="1"/>
</dbReference>
<evidence type="ECO:0000256" key="4">
    <source>
        <dbReference type="ARBA" id="ARBA00022753"/>
    </source>
</evidence>
<evidence type="ECO:0000256" key="8">
    <source>
        <dbReference type="ARBA" id="ARBA00023054"/>
    </source>
</evidence>
<dbReference type="InterPro" id="IPR036443">
    <property type="entry name" value="Znf_RanBP2_sf"/>
</dbReference>
<gene>
    <name evidence="12" type="ORF">VMCG_05306</name>
</gene>
<keyword evidence="8" id="KW-0175">Coiled coil</keyword>
<feature type="compositionally biased region" description="Polar residues" evidence="10">
    <location>
        <begin position="274"/>
        <end position="285"/>
    </location>
</feature>
<dbReference type="Pfam" id="PF16988">
    <property type="entry name" value="Vps36-NZF-N"/>
    <property type="match status" value="1"/>
</dbReference>
<dbReference type="InterPro" id="IPR021648">
    <property type="entry name" value="GLUE_dom"/>
</dbReference>
<name>A0A423WQQ9_9PEZI</name>
<evidence type="ECO:0000256" key="3">
    <source>
        <dbReference type="ARBA" id="ARBA00022723"/>
    </source>
</evidence>
<feature type="region of interest" description="Disordered" evidence="10">
    <location>
        <begin position="22"/>
        <end position="66"/>
    </location>
</feature>
<dbReference type="InterPro" id="IPR031558">
    <property type="entry name" value="Vps36-NZF-N"/>
</dbReference>
<dbReference type="PANTHER" id="PTHR13128:SF12">
    <property type="entry name" value="VACUOLAR PROTEIN-SORTING-ASSOCIATED PROTEIN 36"/>
    <property type="match status" value="1"/>
</dbReference>
<comment type="caution">
    <text evidence="12">The sequence shown here is derived from an EMBL/GenBank/DDBJ whole genome shotgun (WGS) entry which is preliminary data.</text>
</comment>
<dbReference type="InterPro" id="IPR036388">
    <property type="entry name" value="WH-like_DNA-bd_sf"/>
</dbReference>
<evidence type="ECO:0000256" key="1">
    <source>
        <dbReference type="ARBA" id="ARBA00009697"/>
    </source>
</evidence>
<dbReference type="GO" id="GO:0043328">
    <property type="term" value="P:protein transport to vacuole involved in ubiquitin-dependent protein catabolic process via the multivesicular body sorting pathway"/>
    <property type="evidence" value="ECO:0007669"/>
    <property type="project" value="UniProtKB-UniRule"/>
</dbReference>
<dbReference type="AlphaFoldDB" id="A0A423WQQ9"/>
<evidence type="ECO:0000256" key="7">
    <source>
        <dbReference type="ARBA" id="ARBA00022927"/>
    </source>
</evidence>
<dbReference type="InterPro" id="IPR036390">
    <property type="entry name" value="WH_DNA-bd_sf"/>
</dbReference>
<dbReference type="Pfam" id="PF04157">
    <property type="entry name" value="EAP30"/>
    <property type="match status" value="1"/>
</dbReference>
<dbReference type="GO" id="GO:0043130">
    <property type="term" value="F:ubiquitin binding"/>
    <property type="evidence" value="ECO:0007669"/>
    <property type="project" value="UniProtKB-UniRule"/>
</dbReference>
<evidence type="ECO:0000313" key="13">
    <source>
        <dbReference type="Proteomes" id="UP000283895"/>
    </source>
</evidence>
<feature type="domain" description="GLUE N-terminal" evidence="11">
    <location>
        <begin position="1"/>
        <end position="270"/>
    </location>
</feature>
<dbReference type="SUPFAM" id="SSF46785">
    <property type="entry name" value="Winged helix' DNA-binding domain"/>
    <property type="match status" value="1"/>
</dbReference>
<organism evidence="12 13">
    <name type="scientific">Cytospora schulzeri</name>
    <dbReference type="NCBI Taxonomy" id="448051"/>
    <lineage>
        <taxon>Eukaryota</taxon>
        <taxon>Fungi</taxon>
        <taxon>Dikarya</taxon>
        <taxon>Ascomycota</taxon>
        <taxon>Pezizomycotina</taxon>
        <taxon>Sordariomycetes</taxon>
        <taxon>Sordariomycetidae</taxon>
        <taxon>Diaporthales</taxon>
        <taxon>Cytosporaceae</taxon>
        <taxon>Cytospora</taxon>
    </lineage>
</organism>
<evidence type="ECO:0000256" key="10">
    <source>
        <dbReference type="SAM" id="MobiDB-lite"/>
    </source>
</evidence>
<dbReference type="SUPFAM" id="SSF90209">
    <property type="entry name" value="Ran binding protein zinc finger-like"/>
    <property type="match status" value="1"/>
</dbReference>
<comment type="similarity">
    <text evidence="1 9">Belongs to the VPS36 family.</text>
</comment>
<keyword evidence="9" id="KW-0963">Cytoplasm</keyword>
<evidence type="ECO:0000313" key="12">
    <source>
        <dbReference type="EMBL" id="ROW05763.1"/>
    </source>
</evidence>
<dbReference type="GO" id="GO:0031902">
    <property type="term" value="C:late endosome membrane"/>
    <property type="evidence" value="ECO:0007669"/>
    <property type="project" value="UniProtKB-UniRule"/>
</dbReference>
<comment type="subcellular location">
    <subcellularLocation>
        <location evidence="9">Cytoplasm</location>
    </subcellularLocation>
    <subcellularLocation>
        <location evidence="9">Endosome</location>
    </subcellularLocation>
</comment>
<comment type="function">
    <text evidence="9">Component of the ESCRT-II complex (endosomal sorting complex required for transport II), which is required for multivesicular body (MVB) formation and sorting of endosomal cargo proteins into MVBs.</text>
</comment>
<keyword evidence="4 9" id="KW-0967">Endosome</keyword>
<proteinExistence type="inferred from homology"/>
<dbReference type="GO" id="GO:0000814">
    <property type="term" value="C:ESCRT II complex"/>
    <property type="evidence" value="ECO:0007669"/>
    <property type="project" value="UniProtKB-UniRule"/>
</dbReference>
<dbReference type="SUPFAM" id="SSF50729">
    <property type="entry name" value="PH domain-like"/>
    <property type="match status" value="1"/>
</dbReference>
<dbReference type="GO" id="GO:0032266">
    <property type="term" value="F:phosphatidylinositol-3-phosphate binding"/>
    <property type="evidence" value="ECO:0007669"/>
    <property type="project" value="UniProtKB-UniRule"/>
</dbReference>
<dbReference type="PANTHER" id="PTHR13128">
    <property type="entry name" value="VACUOLAR PROTEIN-SORTING-ASSOCIATED PROTEIN 36"/>
    <property type="match status" value="1"/>
</dbReference>
<keyword evidence="6" id="KW-0862">Zinc</keyword>